<keyword evidence="6 10" id="KW-0479">Metal-binding</keyword>
<comment type="cofactor">
    <cofactor evidence="1 10">
        <name>a divalent metal cation</name>
        <dbReference type="ChEBI" id="CHEBI:60240"/>
    </cofactor>
</comment>
<organism evidence="13 14">
    <name type="scientific">Vanrija humicola</name>
    <name type="common">Yeast</name>
    <name type="synonym">Cryptococcus humicola</name>
    <dbReference type="NCBI Taxonomy" id="5417"/>
    <lineage>
        <taxon>Eukaryota</taxon>
        <taxon>Fungi</taxon>
        <taxon>Dikarya</taxon>
        <taxon>Basidiomycota</taxon>
        <taxon>Agaricomycotina</taxon>
        <taxon>Tremellomycetes</taxon>
        <taxon>Trichosporonales</taxon>
        <taxon>Trichosporonaceae</taxon>
        <taxon>Vanrija</taxon>
    </lineage>
</organism>
<keyword evidence="7" id="KW-0498">Mitosis</keyword>
<dbReference type="PANTHER" id="PTHR10853">
    <property type="entry name" value="PELOTA"/>
    <property type="match status" value="1"/>
</dbReference>
<dbReference type="AlphaFoldDB" id="A0A7D8V015"/>
<dbReference type="Proteomes" id="UP000473826">
    <property type="component" value="Unassembled WGS sequence"/>
</dbReference>
<evidence type="ECO:0000259" key="12">
    <source>
        <dbReference type="SMART" id="SM01194"/>
    </source>
</evidence>
<keyword evidence="8" id="KW-0469">Meiosis</keyword>
<dbReference type="InterPro" id="IPR004405">
    <property type="entry name" value="TF_pelota"/>
</dbReference>
<dbReference type="Pfam" id="PF03465">
    <property type="entry name" value="eRF1_3"/>
    <property type="match status" value="1"/>
</dbReference>
<dbReference type="GO" id="GO:0005737">
    <property type="term" value="C:cytoplasm"/>
    <property type="evidence" value="ECO:0007669"/>
    <property type="project" value="UniProtKB-SubCell"/>
</dbReference>
<dbReference type="PANTHER" id="PTHR10853:SF0">
    <property type="entry name" value="PROTEIN PELOTA HOMOLOG"/>
    <property type="match status" value="1"/>
</dbReference>
<keyword evidence="5" id="KW-0132">Cell division</keyword>
<dbReference type="Gene3D" id="3.30.1330.30">
    <property type="match status" value="1"/>
</dbReference>
<evidence type="ECO:0000256" key="6">
    <source>
        <dbReference type="ARBA" id="ARBA00022723"/>
    </source>
</evidence>
<evidence type="ECO:0000256" key="3">
    <source>
        <dbReference type="ARBA" id="ARBA00009504"/>
    </source>
</evidence>
<evidence type="ECO:0000256" key="2">
    <source>
        <dbReference type="ARBA" id="ARBA00004496"/>
    </source>
</evidence>
<dbReference type="GO" id="GO:1990533">
    <property type="term" value="C:Dom34-Hbs1 complex"/>
    <property type="evidence" value="ECO:0007669"/>
    <property type="project" value="UniProtKB-ARBA"/>
</dbReference>
<dbReference type="SUPFAM" id="SSF55315">
    <property type="entry name" value="L30e-like"/>
    <property type="match status" value="1"/>
</dbReference>
<dbReference type="GO" id="GO:0070651">
    <property type="term" value="P:nonfunctional rRNA decay"/>
    <property type="evidence" value="ECO:0007669"/>
    <property type="project" value="TreeGrafter"/>
</dbReference>
<name>A0A7D8V015_VANHU</name>
<dbReference type="NCBIfam" id="TIGR00111">
    <property type="entry name" value="pelota"/>
    <property type="match status" value="1"/>
</dbReference>
<dbReference type="FunFam" id="3.30.420.60:FF:000004">
    <property type="entry name" value="Protein DOM34 homolog"/>
    <property type="match status" value="1"/>
</dbReference>
<dbReference type="EMBL" id="QKWK01000009">
    <property type="protein sequence ID" value="TXT07177.1"/>
    <property type="molecule type" value="Genomic_DNA"/>
</dbReference>
<evidence type="ECO:0000256" key="1">
    <source>
        <dbReference type="ARBA" id="ARBA00001968"/>
    </source>
</evidence>
<evidence type="ECO:0000256" key="7">
    <source>
        <dbReference type="ARBA" id="ARBA00022776"/>
    </source>
</evidence>
<dbReference type="SUPFAM" id="SSF53137">
    <property type="entry name" value="Translational machinery components"/>
    <property type="match status" value="1"/>
</dbReference>
<comment type="similarity">
    <text evidence="3 10">Belongs to the eukaryotic release factor 1 family. Pelota subfamily.</text>
</comment>
<dbReference type="GO" id="GO:0070966">
    <property type="term" value="P:nuclear-transcribed mRNA catabolic process, no-go decay"/>
    <property type="evidence" value="ECO:0007669"/>
    <property type="project" value="InterPro"/>
</dbReference>
<dbReference type="GO" id="GO:0071025">
    <property type="term" value="P:RNA surveillance"/>
    <property type="evidence" value="ECO:0007669"/>
    <property type="project" value="InterPro"/>
</dbReference>
<evidence type="ECO:0000313" key="13">
    <source>
        <dbReference type="EMBL" id="TXT07177.1"/>
    </source>
</evidence>
<dbReference type="Pfam" id="PF26356">
    <property type="entry name" value="Pelota_N"/>
    <property type="match status" value="1"/>
</dbReference>
<dbReference type="InterPro" id="IPR005140">
    <property type="entry name" value="eRF1_Pelota-like_N"/>
</dbReference>
<dbReference type="OrthoDB" id="10249111at2759"/>
<proteinExistence type="inferred from homology"/>
<dbReference type="InterPro" id="IPR029064">
    <property type="entry name" value="Ribosomal_eL30-like_sf"/>
</dbReference>
<feature type="compositionally biased region" description="Basic and acidic residues" evidence="11">
    <location>
        <begin position="393"/>
        <end position="402"/>
    </location>
</feature>
<dbReference type="GO" id="GO:0032790">
    <property type="term" value="P:ribosome disassembly"/>
    <property type="evidence" value="ECO:0007669"/>
    <property type="project" value="TreeGrafter"/>
</dbReference>
<keyword evidence="9" id="KW-0131">Cell cycle</keyword>
<protein>
    <recommendedName>
        <fullName evidence="10">Protein DOM34 homolog</fullName>
    </recommendedName>
</protein>
<dbReference type="FunFam" id="3.30.1330.30:FF:000008">
    <property type="entry name" value="Protein pelota homolog"/>
    <property type="match status" value="1"/>
</dbReference>
<dbReference type="FunFam" id="2.30.30.870:FF:000001">
    <property type="entry name" value="Protein pelota homolog"/>
    <property type="match status" value="1"/>
</dbReference>
<comment type="subcellular location">
    <subcellularLocation>
        <location evidence="2 10">Cytoplasm</location>
    </subcellularLocation>
</comment>
<dbReference type="SUPFAM" id="SSF159065">
    <property type="entry name" value="Dom34/Pelota N-terminal domain-like"/>
    <property type="match status" value="1"/>
</dbReference>
<evidence type="ECO:0000256" key="5">
    <source>
        <dbReference type="ARBA" id="ARBA00022618"/>
    </source>
</evidence>
<dbReference type="GO" id="GO:0051301">
    <property type="term" value="P:cell division"/>
    <property type="evidence" value="ECO:0007669"/>
    <property type="project" value="UniProtKB-KW"/>
</dbReference>
<dbReference type="Gene3D" id="3.30.420.60">
    <property type="entry name" value="eRF1 domain 2"/>
    <property type="match status" value="1"/>
</dbReference>
<comment type="function">
    <text evidence="10">Component of the Dom34-Hbs1 complex, a complex that recognizes stalled ribosomes and triggers the No-Go Decay (NGD) pathway (PubMed:20890290). In the Dom34-Hbs1 complex, dom34 recognizes ribosomes stalled at the 3' end of an mRNA and engages stalled ribosomes by destabilizing mRNA in the mRNA channel. Following ribosome-binding, the Dom34-Hbs1 complex promotes the disassembly of stalled ribosomes, followed by degradation of damaged mRNAs as part of the NGD pathway.</text>
</comment>
<dbReference type="GO" id="GO:0006412">
    <property type="term" value="P:translation"/>
    <property type="evidence" value="ECO:0007669"/>
    <property type="project" value="UniProtKB-ARBA"/>
</dbReference>
<keyword evidence="14" id="KW-1185">Reference proteome</keyword>
<dbReference type="InterPro" id="IPR042226">
    <property type="entry name" value="eFR1_2_sf"/>
</dbReference>
<comment type="caution">
    <text evidence="13">The sequence shown here is derived from an EMBL/GenBank/DDBJ whole genome shotgun (WGS) entry which is preliminary data.</text>
</comment>
<evidence type="ECO:0000256" key="9">
    <source>
        <dbReference type="ARBA" id="ARBA00023306"/>
    </source>
</evidence>
<dbReference type="Pfam" id="PF03464">
    <property type="entry name" value="eRF1_2"/>
    <property type="match status" value="1"/>
</dbReference>
<keyword evidence="4 10" id="KW-0963">Cytoplasm</keyword>
<reference evidence="13 14" key="1">
    <citation type="journal article" date="2019" name="PLoS Genet.">
        <title>Convergent evolution of linked mating-type loci in basidiomycete fungi.</title>
        <authorList>
            <person name="Sun S."/>
            <person name="Coelho M.A."/>
            <person name="Heitman J."/>
            <person name="Nowrousian M."/>
        </authorList>
    </citation>
    <scope>NUCLEOTIDE SEQUENCE [LARGE SCALE GENOMIC DNA]</scope>
    <source>
        <strain evidence="13 14">CBS 4282</strain>
    </source>
</reference>
<evidence type="ECO:0000256" key="8">
    <source>
        <dbReference type="ARBA" id="ARBA00023254"/>
    </source>
</evidence>
<dbReference type="InterPro" id="IPR005142">
    <property type="entry name" value="eRF1_3"/>
</dbReference>
<dbReference type="Gene3D" id="2.30.30.870">
    <property type="entry name" value="Pelota, domain A"/>
    <property type="match status" value="1"/>
</dbReference>
<sequence>MKLISKHIEKDGSGSVVLLPEDEEDMWHVYNLISEGDEVQAKTDRKVHTQSSTGTTTSFRVQLNLTIIVRKTMFSAAASTETSGDKSEARAVMSITGQVTEANDYVRVGAYHTLELEKGRKFRLTKTSGWDSVALDRIAESTREGRGAEIGAVVCGEGTAAICLLSEHMTLVRQRIDCPVPRKRSGTSAYDKAMANFLSTTYQAILRLIPFESLKAIVIASPGFTKDTLYDYIFQQATETSNKALLASRPKWVKVHSNTPHVHSLVEALRDPGVARMLQGAKFAREGLALDKFHKMLATDELRAWYGPEHVALAVDRGAVGTLLISDDLFRAADPAKRNKYVQMVDDVRARGGEATIFSSMHESGVQLNLLTGIAAILTYPLDIEVVEMEEREEKERLEREAAAAAGTPIDSD</sequence>
<feature type="domain" description="eRF1/Pelota-like N-terminal" evidence="12">
    <location>
        <begin position="1"/>
        <end position="143"/>
    </location>
</feature>
<evidence type="ECO:0000313" key="14">
    <source>
        <dbReference type="Proteomes" id="UP000473826"/>
    </source>
</evidence>
<dbReference type="InterPro" id="IPR038069">
    <property type="entry name" value="Pelota/DOM34_N"/>
</dbReference>
<dbReference type="GO" id="GO:0046872">
    <property type="term" value="F:metal ion binding"/>
    <property type="evidence" value="ECO:0007669"/>
    <property type="project" value="UniProtKB-KW"/>
</dbReference>
<dbReference type="InterPro" id="IPR058547">
    <property type="entry name" value="Pelota_N"/>
</dbReference>
<gene>
    <name evidence="13" type="ORF">VHUM_03347</name>
</gene>
<dbReference type="GO" id="GO:0070481">
    <property type="term" value="P:nuclear-transcribed mRNA catabolic process, non-stop decay"/>
    <property type="evidence" value="ECO:0007669"/>
    <property type="project" value="InterPro"/>
</dbReference>
<feature type="region of interest" description="Disordered" evidence="11">
    <location>
        <begin position="393"/>
        <end position="413"/>
    </location>
</feature>
<evidence type="ECO:0000256" key="11">
    <source>
        <dbReference type="SAM" id="MobiDB-lite"/>
    </source>
</evidence>
<evidence type="ECO:0000256" key="4">
    <source>
        <dbReference type="ARBA" id="ARBA00022490"/>
    </source>
</evidence>
<evidence type="ECO:0000256" key="10">
    <source>
        <dbReference type="RuleBase" id="RU362019"/>
    </source>
</evidence>
<dbReference type="SMART" id="SM01194">
    <property type="entry name" value="eRF1_1"/>
    <property type="match status" value="1"/>
</dbReference>
<dbReference type="InterPro" id="IPR005141">
    <property type="entry name" value="eRF1_2"/>
</dbReference>
<accession>A0A7D8V015</accession>
<dbReference type="GO" id="GO:0051321">
    <property type="term" value="P:meiotic cell cycle"/>
    <property type="evidence" value="ECO:0007669"/>
    <property type="project" value="UniProtKB-KW"/>
</dbReference>